<sequence length="505" mass="56830">MNAVTGKQELSCKRCRYRKLRCTRTVPCVNCEKAGAGCEYENIDKRRNPASSEYTIVLQNRVASLEAFIQELRDAPPAFRDEKLGSAVNKGEASRVSAAAPSQVIQSDTPPRACLKPDAEGSLVYHGVTSIFNSDFLPTRDSYSSPTLYNESNFDHVIDHFGIKLEDDTVFKALQQFFRWQYPHFMFVYREAFLRDHFGEPRGCKYWSSALLLSVCALGLLMSETEAERSLSELFFGAAESIVMVSGLNRPSIPTVQSFLCLAFFEIGRGNVSKGWAFSGIAFRMAQDLGFQSDPINWLPQDSTIISSEDVEIRRRIYWGSYISDKLISLILGRPVQLAFDSAEVDLLEFIIDGPGMEYWRPFGFGDDPEEPRDLSNIPYLKEQIRIYRIVEKMMTTVFSPRTPRTESDIFARQTVLDNLNIDLLQWKNALPAFARWSKWSAGVTITPAIATLHILIALNYESATTNNVESAREAARLCCTTASQDILAMLNVLPLGALLAKYKV</sequence>
<keyword evidence="4" id="KW-0805">Transcription regulation</keyword>
<evidence type="ECO:0000256" key="2">
    <source>
        <dbReference type="ARBA" id="ARBA00022723"/>
    </source>
</evidence>
<dbReference type="STRING" id="2594813.A0A395MF11"/>
<dbReference type="SMART" id="SM00066">
    <property type="entry name" value="GAL4"/>
    <property type="match status" value="1"/>
</dbReference>
<dbReference type="CDD" id="cd00067">
    <property type="entry name" value="GAL4"/>
    <property type="match status" value="1"/>
</dbReference>
<dbReference type="Pfam" id="PF00172">
    <property type="entry name" value="Zn_clus"/>
    <property type="match status" value="1"/>
</dbReference>
<evidence type="ECO:0000259" key="8">
    <source>
        <dbReference type="PROSITE" id="PS50048"/>
    </source>
</evidence>
<dbReference type="PROSITE" id="PS00463">
    <property type="entry name" value="ZN2_CY6_FUNGAL_1"/>
    <property type="match status" value="1"/>
</dbReference>
<dbReference type="PANTHER" id="PTHR31313">
    <property type="entry name" value="TY1 ENHANCER ACTIVATOR"/>
    <property type="match status" value="1"/>
</dbReference>
<dbReference type="PROSITE" id="PS50048">
    <property type="entry name" value="ZN2_CY6_FUNGAL_2"/>
    <property type="match status" value="1"/>
</dbReference>
<comment type="subcellular location">
    <subcellularLocation>
        <location evidence="1">Nucleus</location>
    </subcellularLocation>
</comment>
<dbReference type="InterPro" id="IPR036864">
    <property type="entry name" value="Zn2-C6_fun-type_DNA-bd_sf"/>
</dbReference>
<dbReference type="InterPro" id="IPR051615">
    <property type="entry name" value="Transcr_Regulatory_Elem"/>
</dbReference>
<evidence type="ECO:0000256" key="3">
    <source>
        <dbReference type="ARBA" id="ARBA00022833"/>
    </source>
</evidence>
<dbReference type="SUPFAM" id="SSF57701">
    <property type="entry name" value="Zn2/Cys6 DNA-binding domain"/>
    <property type="match status" value="1"/>
</dbReference>
<dbReference type="CDD" id="cd12148">
    <property type="entry name" value="fungal_TF_MHR"/>
    <property type="match status" value="1"/>
</dbReference>
<dbReference type="Gene3D" id="4.10.240.10">
    <property type="entry name" value="Zn(2)-C6 fungal-type DNA-binding domain"/>
    <property type="match status" value="1"/>
</dbReference>
<dbReference type="Pfam" id="PF04082">
    <property type="entry name" value="Fungal_trans"/>
    <property type="match status" value="1"/>
</dbReference>
<keyword evidence="7" id="KW-0539">Nucleus</keyword>
<name>A0A395MF11_9HYPO</name>
<keyword evidence="3" id="KW-0862">Zinc</keyword>
<dbReference type="Proteomes" id="UP000265631">
    <property type="component" value="Unassembled WGS sequence"/>
</dbReference>
<keyword evidence="5" id="KW-0238">DNA-binding</keyword>
<gene>
    <name evidence="9" type="ORF">FIE12Z_9289</name>
</gene>
<reference evidence="9 10" key="1">
    <citation type="journal article" date="2018" name="PLoS Pathog.">
        <title>Evolution of structural diversity of trichothecenes, a family of toxins produced by plant pathogenic and entomopathogenic fungi.</title>
        <authorList>
            <person name="Proctor R.H."/>
            <person name="McCormick S.P."/>
            <person name="Kim H.S."/>
            <person name="Cardoza R.E."/>
            <person name="Stanley A.M."/>
            <person name="Lindo L."/>
            <person name="Kelly A."/>
            <person name="Brown D.W."/>
            <person name="Lee T."/>
            <person name="Vaughan M.M."/>
            <person name="Alexander N.J."/>
            <person name="Busman M."/>
            <person name="Gutierrez S."/>
        </authorList>
    </citation>
    <scope>NUCLEOTIDE SEQUENCE [LARGE SCALE GENOMIC DNA]</scope>
    <source>
        <strain evidence="9 10">NRRL 13405</strain>
    </source>
</reference>
<comment type="caution">
    <text evidence="9">The sequence shown here is derived from an EMBL/GenBank/DDBJ whole genome shotgun (WGS) entry which is preliminary data.</text>
</comment>
<dbReference type="GO" id="GO:0000981">
    <property type="term" value="F:DNA-binding transcription factor activity, RNA polymerase II-specific"/>
    <property type="evidence" value="ECO:0007669"/>
    <property type="project" value="InterPro"/>
</dbReference>
<evidence type="ECO:0000256" key="1">
    <source>
        <dbReference type="ARBA" id="ARBA00004123"/>
    </source>
</evidence>
<dbReference type="GO" id="GO:0005634">
    <property type="term" value="C:nucleus"/>
    <property type="evidence" value="ECO:0007669"/>
    <property type="project" value="UniProtKB-SubCell"/>
</dbReference>
<evidence type="ECO:0000256" key="5">
    <source>
        <dbReference type="ARBA" id="ARBA00023125"/>
    </source>
</evidence>
<feature type="domain" description="Zn(2)-C6 fungal-type" evidence="8">
    <location>
        <begin position="11"/>
        <end position="40"/>
    </location>
</feature>
<keyword evidence="10" id="KW-1185">Reference proteome</keyword>
<proteinExistence type="predicted"/>
<keyword evidence="6" id="KW-0804">Transcription</keyword>
<dbReference type="InterPro" id="IPR007219">
    <property type="entry name" value="XnlR_reg_dom"/>
</dbReference>
<dbReference type="GO" id="GO:0008270">
    <property type="term" value="F:zinc ion binding"/>
    <property type="evidence" value="ECO:0007669"/>
    <property type="project" value="InterPro"/>
</dbReference>
<dbReference type="AlphaFoldDB" id="A0A395MF11"/>
<dbReference type="PANTHER" id="PTHR31313:SF81">
    <property type="entry name" value="TY1 ENHANCER ACTIVATOR"/>
    <property type="match status" value="1"/>
</dbReference>
<accession>A0A395MF11</accession>
<evidence type="ECO:0000256" key="7">
    <source>
        <dbReference type="ARBA" id="ARBA00023242"/>
    </source>
</evidence>
<protein>
    <recommendedName>
        <fullName evidence="8">Zn(2)-C6 fungal-type domain-containing protein</fullName>
    </recommendedName>
</protein>
<dbReference type="GO" id="GO:0003677">
    <property type="term" value="F:DNA binding"/>
    <property type="evidence" value="ECO:0007669"/>
    <property type="project" value="UniProtKB-KW"/>
</dbReference>
<evidence type="ECO:0000313" key="9">
    <source>
        <dbReference type="EMBL" id="RFN46454.1"/>
    </source>
</evidence>
<dbReference type="GO" id="GO:0006351">
    <property type="term" value="P:DNA-templated transcription"/>
    <property type="evidence" value="ECO:0007669"/>
    <property type="project" value="InterPro"/>
</dbReference>
<dbReference type="InterPro" id="IPR001138">
    <property type="entry name" value="Zn2Cys6_DnaBD"/>
</dbReference>
<evidence type="ECO:0000256" key="4">
    <source>
        <dbReference type="ARBA" id="ARBA00023015"/>
    </source>
</evidence>
<keyword evidence="2" id="KW-0479">Metal-binding</keyword>
<organism evidence="9 10">
    <name type="scientific">Fusarium flagelliforme</name>
    <dbReference type="NCBI Taxonomy" id="2675880"/>
    <lineage>
        <taxon>Eukaryota</taxon>
        <taxon>Fungi</taxon>
        <taxon>Dikarya</taxon>
        <taxon>Ascomycota</taxon>
        <taxon>Pezizomycotina</taxon>
        <taxon>Sordariomycetes</taxon>
        <taxon>Hypocreomycetidae</taxon>
        <taxon>Hypocreales</taxon>
        <taxon>Nectriaceae</taxon>
        <taxon>Fusarium</taxon>
        <taxon>Fusarium incarnatum-equiseti species complex</taxon>
    </lineage>
</organism>
<evidence type="ECO:0000256" key="6">
    <source>
        <dbReference type="ARBA" id="ARBA00023163"/>
    </source>
</evidence>
<dbReference type="EMBL" id="PXXK01000299">
    <property type="protein sequence ID" value="RFN46454.1"/>
    <property type="molecule type" value="Genomic_DNA"/>
</dbReference>
<dbReference type="SMART" id="SM00906">
    <property type="entry name" value="Fungal_trans"/>
    <property type="match status" value="1"/>
</dbReference>
<evidence type="ECO:0000313" key="10">
    <source>
        <dbReference type="Proteomes" id="UP000265631"/>
    </source>
</evidence>